<dbReference type="EMBL" id="PDOF01000001">
    <property type="protein sequence ID" value="PYZ97636.1"/>
    <property type="molecule type" value="Genomic_DNA"/>
</dbReference>
<keyword evidence="1" id="KW-0472">Membrane</keyword>
<evidence type="ECO:0000256" key="1">
    <source>
        <dbReference type="SAM" id="Phobius"/>
    </source>
</evidence>
<gene>
    <name evidence="2" type="ORF">CR205_03310</name>
</gene>
<dbReference type="AlphaFoldDB" id="A0A2W0HA30"/>
<dbReference type="RefSeq" id="WP_110516910.1">
    <property type="nucleotide sequence ID" value="NZ_PDOF01000001.1"/>
</dbReference>
<evidence type="ECO:0000313" key="3">
    <source>
        <dbReference type="Proteomes" id="UP000248066"/>
    </source>
</evidence>
<organism evidence="2 3">
    <name type="scientific">Alteribacter lacisalsi</name>
    <dbReference type="NCBI Taxonomy" id="2045244"/>
    <lineage>
        <taxon>Bacteria</taxon>
        <taxon>Bacillati</taxon>
        <taxon>Bacillota</taxon>
        <taxon>Bacilli</taxon>
        <taxon>Bacillales</taxon>
        <taxon>Bacillaceae</taxon>
        <taxon>Alteribacter</taxon>
    </lineage>
</organism>
<comment type="caution">
    <text evidence="2">The sequence shown here is derived from an EMBL/GenBank/DDBJ whole genome shotgun (WGS) entry which is preliminary data.</text>
</comment>
<name>A0A2W0HA30_9BACI</name>
<evidence type="ECO:0000313" key="2">
    <source>
        <dbReference type="EMBL" id="PYZ97636.1"/>
    </source>
</evidence>
<feature type="transmembrane region" description="Helical" evidence="1">
    <location>
        <begin position="6"/>
        <end position="25"/>
    </location>
</feature>
<keyword evidence="1" id="KW-1133">Transmembrane helix</keyword>
<sequence length="131" mass="14692">MSTNLKGILLTAAAIFVLSVIVLLLPHHSNKEIQSISMAGFIVEEKHHHVESGEYIEMWIVGSNIHEKPENRVAYKIMIEEAMVYNLIEEGEVYMISATTVGDDGEFGDVFELLQIANQETYQLSGRGKIK</sequence>
<accession>A0A2W0HA30</accession>
<keyword evidence="3" id="KW-1185">Reference proteome</keyword>
<dbReference type="OrthoDB" id="2880824at2"/>
<reference evidence="2 3" key="1">
    <citation type="submission" date="2017-10" db="EMBL/GenBank/DDBJ databases">
        <title>Bacillus sp. nov., a halophilic bacterium isolated from a Yangshapao Lake.</title>
        <authorList>
            <person name="Wang H."/>
        </authorList>
    </citation>
    <scope>NUCLEOTIDE SEQUENCE [LARGE SCALE GENOMIC DNA]</scope>
    <source>
        <strain evidence="2 3">YSP-3</strain>
    </source>
</reference>
<dbReference type="Proteomes" id="UP000248066">
    <property type="component" value="Unassembled WGS sequence"/>
</dbReference>
<proteinExistence type="predicted"/>
<keyword evidence="1" id="KW-0812">Transmembrane</keyword>
<protein>
    <submittedName>
        <fullName evidence="2">Uncharacterized protein</fullName>
    </submittedName>
</protein>